<protein>
    <recommendedName>
        <fullName evidence="4">Secreted protein</fullName>
    </recommendedName>
</protein>
<dbReference type="VEuPathDB" id="FungiDB:SDRG_09462"/>
<evidence type="ECO:0000256" key="1">
    <source>
        <dbReference type="SAM" id="SignalP"/>
    </source>
</evidence>
<dbReference type="AlphaFoldDB" id="T0RRZ8"/>
<reference evidence="2 3" key="1">
    <citation type="submission" date="2012-04" db="EMBL/GenBank/DDBJ databases">
        <title>The Genome Sequence of Saprolegnia declina VS20.</title>
        <authorList>
            <consortium name="The Broad Institute Genome Sequencing Platform"/>
            <person name="Russ C."/>
            <person name="Nusbaum C."/>
            <person name="Tyler B."/>
            <person name="van West P."/>
            <person name="Dieguez-Uribeondo J."/>
            <person name="de Bruijn I."/>
            <person name="Tripathy S."/>
            <person name="Jiang R."/>
            <person name="Young S.K."/>
            <person name="Zeng Q."/>
            <person name="Gargeya S."/>
            <person name="Fitzgerald M."/>
            <person name="Haas B."/>
            <person name="Abouelleil A."/>
            <person name="Alvarado L."/>
            <person name="Arachchi H.M."/>
            <person name="Berlin A."/>
            <person name="Chapman S.B."/>
            <person name="Goldberg J."/>
            <person name="Griggs A."/>
            <person name="Gujja S."/>
            <person name="Hansen M."/>
            <person name="Howarth C."/>
            <person name="Imamovic A."/>
            <person name="Larimer J."/>
            <person name="McCowen C."/>
            <person name="Montmayeur A."/>
            <person name="Murphy C."/>
            <person name="Neiman D."/>
            <person name="Pearson M."/>
            <person name="Priest M."/>
            <person name="Roberts A."/>
            <person name="Saif S."/>
            <person name="Shea T."/>
            <person name="Sisk P."/>
            <person name="Sykes S."/>
            <person name="Wortman J."/>
            <person name="Nusbaum C."/>
            <person name="Birren B."/>
        </authorList>
    </citation>
    <scope>NUCLEOTIDE SEQUENCE [LARGE SCALE GENOMIC DNA]</scope>
    <source>
        <strain evidence="2 3">VS20</strain>
    </source>
</reference>
<accession>T0RRZ8</accession>
<dbReference type="InParanoid" id="T0RRZ8"/>
<dbReference type="Proteomes" id="UP000030762">
    <property type="component" value="Unassembled WGS sequence"/>
</dbReference>
<dbReference type="OMA" id="NTGHGFE"/>
<dbReference type="PANTHER" id="PTHR33946:SF4">
    <property type="entry name" value="COAGULATION FACTOR XI"/>
    <property type="match status" value="1"/>
</dbReference>
<proteinExistence type="predicted"/>
<organism evidence="2 3">
    <name type="scientific">Saprolegnia diclina (strain VS20)</name>
    <dbReference type="NCBI Taxonomy" id="1156394"/>
    <lineage>
        <taxon>Eukaryota</taxon>
        <taxon>Sar</taxon>
        <taxon>Stramenopiles</taxon>
        <taxon>Oomycota</taxon>
        <taxon>Saprolegniomycetes</taxon>
        <taxon>Saprolegniales</taxon>
        <taxon>Saprolegniaceae</taxon>
        <taxon>Saprolegnia</taxon>
    </lineage>
</organism>
<dbReference type="RefSeq" id="XP_008613618.1">
    <property type="nucleotide sequence ID" value="XM_008615396.1"/>
</dbReference>
<evidence type="ECO:0008006" key="4">
    <source>
        <dbReference type="Google" id="ProtNLM"/>
    </source>
</evidence>
<dbReference type="GeneID" id="19950189"/>
<gene>
    <name evidence="2" type="ORF">SDRG_09462</name>
</gene>
<dbReference type="EMBL" id="JH767161">
    <property type="protein sequence ID" value="EQC32932.1"/>
    <property type="molecule type" value="Genomic_DNA"/>
</dbReference>
<dbReference type="STRING" id="1156394.T0RRZ8"/>
<name>T0RRZ8_SAPDV</name>
<keyword evidence="1" id="KW-0732">Signal</keyword>
<dbReference type="eggNOG" id="ENOG502SHBI">
    <property type="taxonomic scope" value="Eukaryota"/>
</dbReference>
<feature type="chain" id="PRO_5004584186" description="Secreted protein" evidence="1">
    <location>
        <begin position="19"/>
        <end position="419"/>
    </location>
</feature>
<dbReference type="PANTHER" id="PTHR33946">
    <property type="match status" value="1"/>
</dbReference>
<keyword evidence="3" id="KW-1185">Reference proteome</keyword>
<evidence type="ECO:0000313" key="2">
    <source>
        <dbReference type="EMBL" id="EQC32932.1"/>
    </source>
</evidence>
<evidence type="ECO:0000313" key="3">
    <source>
        <dbReference type="Proteomes" id="UP000030762"/>
    </source>
</evidence>
<sequence length="419" mass="44519">MKTTLGLLATSLLGAAYGQSDWTMTSVRSIQARVVSIVPVWDETNQAWVSAKYNTDIKTFADQYRATLDTVNTASVEGALMYVQSEGIDQGIVPGCLRKTNMSYVWFFDLHIVQPTYAIAQYGTDTSIYPEYCPFLAMDNGMCTPTSGTTLPKACLQLFGGNGQPNIGPCIGGENRIDNPKAPYPDNVWFSFPGSCMTQSFTAKTDACRAIQKGGECPFGVLPDGVKCTYSHSVLGYISLDDLVGITSLTNPQTGKPYTSRNEFCLAGEVEYNSVSGKHLPFWSDLLDPSANSARSQAMIDLYASVVADPVKGANMKPLPSIASLQSANPPCYLNNPRCSSAQYGCRRRLLAQVCTVCTAPAADCVVRPVGVAPFPTLQKATSTAAGSATGGVGDGNAASTTSLAASVGILSLLALVRY</sequence>
<dbReference type="OrthoDB" id="64132at2759"/>
<feature type="signal peptide" evidence="1">
    <location>
        <begin position="1"/>
        <end position="18"/>
    </location>
</feature>